<keyword evidence="4 8" id="KW-0812">Transmembrane</keyword>
<reference evidence="10 11" key="1">
    <citation type="journal article" date="2016" name="Nat. Commun.">
        <title>Thousands of microbial genomes shed light on interconnected biogeochemical processes in an aquifer system.</title>
        <authorList>
            <person name="Anantharaman K."/>
            <person name="Brown C.T."/>
            <person name="Hug L.A."/>
            <person name="Sharon I."/>
            <person name="Castelle C.J."/>
            <person name="Probst A.J."/>
            <person name="Thomas B.C."/>
            <person name="Singh A."/>
            <person name="Wilkins M.J."/>
            <person name="Karaoz U."/>
            <person name="Brodie E.L."/>
            <person name="Williams K.H."/>
            <person name="Hubbard S.S."/>
            <person name="Banfield J.F."/>
        </authorList>
    </citation>
    <scope>NUCLEOTIDE SEQUENCE [LARGE SCALE GENOMIC DNA]</scope>
</reference>
<feature type="transmembrane region" description="Helical" evidence="8">
    <location>
        <begin position="166"/>
        <end position="197"/>
    </location>
</feature>
<protein>
    <recommendedName>
        <fullName evidence="9">SLC41A/MgtE integral membrane domain-containing protein</fullName>
    </recommendedName>
</protein>
<dbReference type="Proteomes" id="UP000178162">
    <property type="component" value="Unassembled WGS sequence"/>
</dbReference>
<feature type="transmembrane region" description="Helical" evidence="8">
    <location>
        <begin position="132"/>
        <end position="154"/>
    </location>
</feature>
<evidence type="ECO:0000256" key="3">
    <source>
        <dbReference type="ARBA" id="ARBA00022448"/>
    </source>
</evidence>
<evidence type="ECO:0000256" key="6">
    <source>
        <dbReference type="ARBA" id="ARBA00022989"/>
    </source>
</evidence>
<dbReference type="STRING" id="1802595.A2134_01105"/>
<sequence length="231" mass="25913">MKHLKEHLRNLNRIERKSYHPLIHEIHKNYAISHNTLFYIKEYGPHSNVPKTIIRESLKILLLASLIDTFGGLAVERVKDAFLSLLPLVILLPTLNDLLGDFATIVSGRFSTMLHEGVVGKSWSQSKPLRKLLAQILIVALFTGTLASSAALIISMLKGYALGYLLVVKIFFVVLADVALLVTILFFLTVVTGLYFYKRREDPNNFLITITTSVADFGNMIILAVLVSIFF</sequence>
<proteinExistence type="inferred from homology"/>
<keyword evidence="5" id="KW-0460">Magnesium</keyword>
<dbReference type="Gene3D" id="1.10.357.20">
    <property type="entry name" value="SLC41 divalent cation transporters, integral membrane domain"/>
    <property type="match status" value="1"/>
</dbReference>
<evidence type="ECO:0000256" key="5">
    <source>
        <dbReference type="ARBA" id="ARBA00022842"/>
    </source>
</evidence>
<evidence type="ECO:0000256" key="4">
    <source>
        <dbReference type="ARBA" id="ARBA00022692"/>
    </source>
</evidence>
<organism evidence="10 11">
    <name type="scientific">Candidatus Woykebacteria bacterium RBG_16_39_9b</name>
    <dbReference type="NCBI Taxonomy" id="1802595"/>
    <lineage>
        <taxon>Bacteria</taxon>
        <taxon>Candidatus Woykeibacteriota</taxon>
    </lineage>
</organism>
<evidence type="ECO:0000313" key="11">
    <source>
        <dbReference type="Proteomes" id="UP000178162"/>
    </source>
</evidence>
<keyword evidence="3" id="KW-0813">Transport</keyword>
<comment type="similarity">
    <text evidence="2">Belongs to the SLC41A transporter family.</text>
</comment>
<dbReference type="EMBL" id="MHCR01000026">
    <property type="protein sequence ID" value="OGY24976.1"/>
    <property type="molecule type" value="Genomic_DNA"/>
</dbReference>
<evidence type="ECO:0000256" key="1">
    <source>
        <dbReference type="ARBA" id="ARBA00004141"/>
    </source>
</evidence>
<dbReference type="InterPro" id="IPR006667">
    <property type="entry name" value="SLC41_membr_dom"/>
</dbReference>
<keyword evidence="6 8" id="KW-1133">Transmembrane helix</keyword>
<dbReference type="AlphaFoldDB" id="A0A1G1WBA6"/>
<evidence type="ECO:0000256" key="7">
    <source>
        <dbReference type="ARBA" id="ARBA00023136"/>
    </source>
</evidence>
<dbReference type="InterPro" id="IPR036739">
    <property type="entry name" value="SLC41_membr_dom_sf"/>
</dbReference>
<comment type="subcellular location">
    <subcellularLocation>
        <location evidence="1">Membrane</location>
        <topology evidence="1">Multi-pass membrane protein</topology>
    </subcellularLocation>
</comment>
<evidence type="ECO:0000256" key="8">
    <source>
        <dbReference type="SAM" id="Phobius"/>
    </source>
</evidence>
<evidence type="ECO:0000313" key="10">
    <source>
        <dbReference type="EMBL" id="OGY24976.1"/>
    </source>
</evidence>
<dbReference type="GO" id="GO:0016020">
    <property type="term" value="C:membrane"/>
    <property type="evidence" value="ECO:0007669"/>
    <property type="project" value="UniProtKB-SubCell"/>
</dbReference>
<accession>A0A1G1WBA6</accession>
<keyword evidence="7 8" id="KW-0472">Membrane</keyword>
<evidence type="ECO:0000256" key="2">
    <source>
        <dbReference type="ARBA" id="ARBA00009749"/>
    </source>
</evidence>
<name>A0A1G1WBA6_9BACT</name>
<dbReference type="Pfam" id="PF01769">
    <property type="entry name" value="MgtE"/>
    <property type="match status" value="1"/>
</dbReference>
<feature type="transmembrane region" description="Helical" evidence="8">
    <location>
        <begin position="206"/>
        <end position="230"/>
    </location>
</feature>
<comment type="caution">
    <text evidence="10">The sequence shown here is derived from an EMBL/GenBank/DDBJ whole genome shotgun (WGS) entry which is preliminary data.</text>
</comment>
<dbReference type="SUPFAM" id="SSF161093">
    <property type="entry name" value="MgtE membrane domain-like"/>
    <property type="match status" value="1"/>
</dbReference>
<evidence type="ECO:0000259" key="9">
    <source>
        <dbReference type="Pfam" id="PF01769"/>
    </source>
</evidence>
<feature type="domain" description="SLC41A/MgtE integral membrane" evidence="9">
    <location>
        <begin position="93"/>
        <end position="225"/>
    </location>
</feature>
<dbReference type="GO" id="GO:0008324">
    <property type="term" value="F:monoatomic cation transmembrane transporter activity"/>
    <property type="evidence" value="ECO:0007669"/>
    <property type="project" value="InterPro"/>
</dbReference>
<gene>
    <name evidence="10" type="ORF">A2134_01105</name>
</gene>